<proteinExistence type="inferred from homology"/>
<evidence type="ECO:0000313" key="4">
    <source>
        <dbReference type="Proteomes" id="UP000076881"/>
    </source>
</evidence>
<evidence type="ECO:0000313" key="3">
    <source>
        <dbReference type="EMBL" id="OAA72654.1"/>
    </source>
</evidence>
<protein>
    <submittedName>
        <fullName evidence="3">Uncharacterized protein</fullName>
    </submittedName>
</protein>
<dbReference type="GO" id="GO:0043386">
    <property type="term" value="P:mycotoxin biosynthetic process"/>
    <property type="evidence" value="ECO:0007669"/>
    <property type="project" value="InterPro"/>
</dbReference>
<comment type="pathway">
    <text evidence="1">Mycotoxin biosynthesis.</text>
</comment>
<comment type="caution">
    <text evidence="3">The sequence shown here is derived from an EMBL/GenBank/DDBJ whole genome shotgun (WGS) entry which is preliminary data.</text>
</comment>
<dbReference type="InterPro" id="IPR021765">
    <property type="entry name" value="UstYa-like"/>
</dbReference>
<sequence length="396" mass="44602">MDLVETLGKNETYAALDGTNGQEFLGSMEVFHQLHCLNLIRKFTYEDYYRKRDPMPFAFRDSPATLRKHVDYLREAIMCAGDVGVYMSFWVENRDIPWPDFEVEHKCRSWDSIVAYANEAAHGIRMPAKPSDAVVFISPRGHHAAVRMASPGPSASAADDGDRLKKAHDELRIVDAETHSLLRELNCLMTAKTLLFPAEHNGPGQAGSTYWRAWYQRKGFGDQPPLESEWWKRAGGRGLLNSAENLQREIEHVEIQGATLVAHRDAVWRAVNALSRPFLRSLSIMNLPEETLLGVLELVEGFDPDLPVSYGMSEGRRDIQNVRLVCQRFCELGSQLLVRRVRVSPNEASLAPLRAVSRHPTIPRGVRAVRVGLQFETSALGDLGTFFSHLHTEAQD</sequence>
<reference evidence="3 4" key="1">
    <citation type="journal article" date="2016" name="Genome Biol. Evol.">
        <title>Divergent and convergent evolution of fungal pathogenicity.</title>
        <authorList>
            <person name="Shang Y."/>
            <person name="Xiao G."/>
            <person name="Zheng P."/>
            <person name="Cen K."/>
            <person name="Zhan S."/>
            <person name="Wang C."/>
        </authorList>
    </citation>
    <scope>NUCLEOTIDE SEQUENCE [LARGE SCALE GENOMIC DNA]</scope>
    <source>
        <strain evidence="3 4">RCEF 1005</strain>
    </source>
</reference>
<name>A0A162LM50_CORDF</name>
<dbReference type="Proteomes" id="UP000076881">
    <property type="component" value="Unassembled WGS sequence"/>
</dbReference>
<accession>A0A162LM50</accession>
<dbReference type="OrthoDB" id="3687641at2759"/>
<evidence type="ECO:0000256" key="1">
    <source>
        <dbReference type="ARBA" id="ARBA00004685"/>
    </source>
</evidence>
<evidence type="ECO:0000256" key="2">
    <source>
        <dbReference type="ARBA" id="ARBA00035112"/>
    </source>
</evidence>
<gene>
    <name evidence="3" type="ORF">LEL_08438</name>
</gene>
<dbReference type="PANTHER" id="PTHR33365">
    <property type="entry name" value="YALI0B05434P"/>
    <property type="match status" value="1"/>
</dbReference>
<dbReference type="PANTHER" id="PTHR33365:SF4">
    <property type="entry name" value="CYCLOCHLOROTINE BIOSYNTHESIS PROTEIN O"/>
    <property type="match status" value="1"/>
</dbReference>
<dbReference type="STRING" id="1081108.A0A162LM50"/>
<dbReference type="Pfam" id="PF11807">
    <property type="entry name" value="UstYa"/>
    <property type="match status" value="1"/>
</dbReference>
<comment type="similarity">
    <text evidence="2">Belongs to the ustYa family.</text>
</comment>
<organism evidence="3 4">
    <name type="scientific">Akanthomyces lecanii RCEF 1005</name>
    <dbReference type="NCBI Taxonomy" id="1081108"/>
    <lineage>
        <taxon>Eukaryota</taxon>
        <taxon>Fungi</taxon>
        <taxon>Dikarya</taxon>
        <taxon>Ascomycota</taxon>
        <taxon>Pezizomycotina</taxon>
        <taxon>Sordariomycetes</taxon>
        <taxon>Hypocreomycetidae</taxon>
        <taxon>Hypocreales</taxon>
        <taxon>Cordycipitaceae</taxon>
        <taxon>Akanthomyces</taxon>
        <taxon>Cordyceps confragosa</taxon>
    </lineage>
</organism>
<dbReference type="AlphaFoldDB" id="A0A162LM50"/>
<keyword evidence="4" id="KW-1185">Reference proteome</keyword>
<dbReference type="EMBL" id="AZHF01000007">
    <property type="protein sequence ID" value="OAA72654.1"/>
    <property type="molecule type" value="Genomic_DNA"/>
</dbReference>